<organism evidence="1 2">
    <name type="scientific">Sphingobacterium deserti</name>
    <dbReference type="NCBI Taxonomy" id="1229276"/>
    <lineage>
        <taxon>Bacteria</taxon>
        <taxon>Pseudomonadati</taxon>
        <taxon>Bacteroidota</taxon>
        <taxon>Sphingobacteriia</taxon>
        <taxon>Sphingobacteriales</taxon>
        <taxon>Sphingobacteriaceae</taxon>
        <taxon>Sphingobacterium</taxon>
    </lineage>
</organism>
<dbReference type="STRING" id="1229276.DI53_3412"/>
<proteinExistence type="predicted"/>
<gene>
    <name evidence="1" type="ORF">DI53_3412</name>
</gene>
<name>A0A0B8T228_9SPHI</name>
<dbReference type="PATRIC" id="fig|1229276.3.peg.3524"/>
<protein>
    <submittedName>
        <fullName evidence="1">Uncharacterized protein</fullName>
    </submittedName>
</protein>
<reference evidence="1 2" key="2">
    <citation type="journal article" date="2015" name="PLoS ONE">
        <title>Whole-Genome Optical Mapping and Finished Genome Sequence of Sphingobacterium deserti sp. nov., a New Species Isolated from the Western Desert of China.</title>
        <authorList>
            <person name="Teng C."/>
            <person name="Zhou Z."/>
            <person name="Molnar I."/>
            <person name="Li X."/>
            <person name="Tang R."/>
            <person name="Chen M."/>
            <person name="Wang L."/>
            <person name="Su S."/>
            <person name="Zhang W."/>
            <person name="Lin M."/>
        </authorList>
    </citation>
    <scope>NUCLEOTIDE SEQUENCE [LARGE SCALE GENOMIC DNA]</scope>
    <source>
        <strain evidence="2">ACCC05744</strain>
    </source>
</reference>
<evidence type="ECO:0000313" key="2">
    <source>
        <dbReference type="Proteomes" id="UP000031802"/>
    </source>
</evidence>
<dbReference type="Proteomes" id="UP000031802">
    <property type="component" value="Unassembled WGS sequence"/>
</dbReference>
<comment type="caution">
    <text evidence="1">The sequence shown here is derived from an EMBL/GenBank/DDBJ whole genome shotgun (WGS) entry which is preliminary data.</text>
</comment>
<keyword evidence="2" id="KW-1185">Reference proteome</keyword>
<accession>A0A0B8T228</accession>
<evidence type="ECO:0000313" key="1">
    <source>
        <dbReference type="EMBL" id="KGE12818.1"/>
    </source>
</evidence>
<sequence length="131" mass="15556">MRAIFTYFLLAALTLQSFYRIVMTIDYQLHLPDYLAKCINLDKPQLHCDGQCALMQKIKESEKKQAQKNLQIYQFNAFYLHNDFSVFDLDNAEERLSVDHFSREHSSYVFTYNTFLFRPPISSENLLRKQA</sequence>
<reference evidence="2" key="1">
    <citation type="submission" date="2014-04" db="EMBL/GenBank/DDBJ databases">
        <title>Whole-Genome optical mapping and complete genome sequence of Sphingobacterium deserti sp. nov., a new spaces isolated from desert in the west of China.</title>
        <authorList>
            <person name="Teng C."/>
            <person name="Zhou Z."/>
            <person name="Li X."/>
            <person name="Chen M."/>
            <person name="Lin M."/>
            <person name="Wang L."/>
            <person name="Su S."/>
            <person name="Zhang C."/>
            <person name="Zhang W."/>
        </authorList>
    </citation>
    <scope>NUCLEOTIDE SEQUENCE [LARGE SCALE GENOMIC DNA]</scope>
    <source>
        <strain evidence="2">ACCC05744</strain>
    </source>
</reference>
<dbReference type="EMBL" id="JJMU01000064">
    <property type="protein sequence ID" value="KGE12818.1"/>
    <property type="molecule type" value="Genomic_DNA"/>
</dbReference>
<dbReference type="AlphaFoldDB" id="A0A0B8T228"/>